<keyword evidence="1" id="KW-0732">Signal</keyword>
<protein>
    <recommendedName>
        <fullName evidence="4">Lipoprotein</fullName>
    </recommendedName>
</protein>
<keyword evidence="3" id="KW-1185">Reference proteome</keyword>
<evidence type="ECO:0000256" key="1">
    <source>
        <dbReference type="SAM" id="SignalP"/>
    </source>
</evidence>
<dbReference type="RefSeq" id="WP_085285988.1">
    <property type="nucleotide sequence ID" value="NZ_FOBI01000022.1"/>
</dbReference>
<dbReference type="EMBL" id="FOBI01000022">
    <property type="protein sequence ID" value="SEL78173.1"/>
    <property type="molecule type" value="Genomic_DNA"/>
</dbReference>
<feature type="chain" id="PRO_5011439970" description="Lipoprotein" evidence="1">
    <location>
        <begin position="24"/>
        <end position="78"/>
    </location>
</feature>
<feature type="signal peptide" evidence="1">
    <location>
        <begin position="1"/>
        <end position="23"/>
    </location>
</feature>
<proteinExistence type="predicted"/>
<accession>A0A1H7T010</accession>
<evidence type="ECO:0000313" key="2">
    <source>
        <dbReference type="EMBL" id="SEL78173.1"/>
    </source>
</evidence>
<dbReference type="AlphaFoldDB" id="A0A1H7T010"/>
<evidence type="ECO:0008006" key="4">
    <source>
        <dbReference type="Google" id="ProtNLM"/>
    </source>
</evidence>
<evidence type="ECO:0000313" key="3">
    <source>
        <dbReference type="Proteomes" id="UP000199297"/>
    </source>
</evidence>
<reference evidence="3" key="1">
    <citation type="submission" date="2016-10" db="EMBL/GenBank/DDBJ databases">
        <authorList>
            <person name="Varghese N."/>
            <person name="Submissions S."/>
        </authorList>
    </citation>
    <scope>NUCLEOTIDE SEQUENCE [LARGE SCALE GENOMIC DNA]</scope>
    <source>
        <strain evidence="3">CGMCC 1.9127</strain>
    </source>
</reference>
<name>A0A1H7T010_9GAMM</name>
<organism evidence="2 3">
    <name type="scientific">Colwellia chukchiensis</name>
    <dbReference type="NCBI Taxonomy" id="641665"/>
    <lineage>
        <taxon>Bacteria</taxon>
        <taxon>Pseudomonadati</taxon>
        <taxon>Pseudomonadota</taxon>
        <taxon>Gammaproteobacteria</taxon>
        <taxon>Alteromonadales</taxon>
        <taxon>Colwelliaceae</taxon>
        <taxon>Colwellia</taxon>
    </lineage>
</organism>
<dbReference type="PROSITE" id="PS51257">
    <property type="entry name" value="PROKAR_LIPOPROTEIN"/>
    <property type="match status" value="1"/>
</dbReference>
<sequence length="78" mass="8471">MNRAILFVACLLSVSGCASNQFADTTLKDAKRNIEKREQALPDDLKTGNGNIDDIKKGAKHATNEGIFKLFLSLFGSV</sequence>
<dbReference type="Proteomes" id="UP000199297">
    <property type="component" value="Unassembled WGS sequence"/>
</dbReference>
<gene>
    <name evidence="2" type="ORF">SAMN05216262_1227</name>
</gene>